<reference evidence="8 9" key="1">
    <citation type="submission" date="2016-11" db="EMBL/GenBank/DDBJ databases">
        <authorList>
            <person name="Jaros S."/>
            <person name="Januszkiewicz K."/>
            <person name="Wedrychowicz H."/>
        </authorList>
    </citation>
    <scope>NUCLEOTIDE SEQUENCE [LARGE SCALE GENOMIC DNA]</scope>
    <source>
        <strain evidence="8 9">DSM 43832</strain>
    </source>
</reference>
<comment type="similarity">
    <text evidence="2">Belongs to the UPF0719 family.</text>
</comment>
<keyword evidence="5 7" id="KW-1133">Transmembrane helix</keyword>
<protein>
    <recommendedName>
        <fullName evidence="10">DUF350 domain-containing protein</fullName>
    </recommendedName>
</protein>
<keyword evidence="6 7" id="KW-0472">Membrane</keyword>
<dbReference type="Proteomes" id="UP000184363">
    <property type="component" value="Unassembled WGS sequence"/>
</dbReference>
<dbReference type="AlphaFoldDB" id="A0A1M6VA99"/>
<keyword evidence="3" id="KW-1003">Cell membrane</keyword>
<comment type="subcellular location">
    <subcellularLocation>
        <location evidence="1">Cell membrane</location>
        <topology evidence="1">Multi-pass membrane protein</topology>
    </subcellularLocation>
</comment>
<organism evidence="8 9">
    <name type="scientific">Pseudonocardia thermophila</name>
    <dbReference type="NCBI Taxonomy" id="1848"/>
    <lineage>
        <taxon>Bacteria</taxon>
        <taxon>Bacillati</taxon>
        <taxon>Actinomycetota</taxon>
        <taxon>Actinomycetes</taxon>
        <taxon>Pseudonocardiales</taxon>
        <taxon>Pseudonocardiaceae</taxon>
        <taxon>Pseudonocardia</taxon>
    </lineage>
</organism>
<dbReference type="InterPro" id="IPR007140">
    <property type="entry name" value="DUF350"/>
</dbReference>
<dbReference type="STRING" id="1848.SAMN05443637_1123"/>
<feature type="transmembrane region" description="Helical" evidence="7">
    <location>
        <begin position="129"/>
        <end position="148"/>
    </location>
</feature>
<evidence type="ECO:0000313" key="9">
    <source>
        <dbReference type="Proteomes" id="UP000184363"/>
    </source>
</evidence>
<feature type="transmembrane region" description="Helical" evidence="7">
    <location>
        <begin position="91"/>
        <end position="109"/>
    </location>
</feature>
<evidence type="ECO:0008006" key="10">
    <source>
        <dbReference type="Google" id="ProtNLM"/>
    </source>
</evidence>
<evidence type="ECO:0000256" key="3">
    <source>
        <dbReference type="ARBA" id="ARBA00022475"/>
    </source>
</evidence>
<proteinExistence type="inferred from homology"/>
<dbReference type="RefSeq" id="WP_234997290.1">
    <property type="nucleotide sequence ID" value="NZ_CALGVN010000021.1"/>
</dbReference>
<name>A0A1M6VA99_PSETH</name>
<keyword evidence="9" id="KW-1185">Reference proteome</keyword>
<keyword evidence="4 7" id="KW-0812">Transmembrane</keyword>
<evidence type="ECO:0000256" key="6">
    <source>
        <dbReference type="ARBA" id="ARBA00023136"/>
    </source>
</evidence>
<evidence type="ECO:0000256" key="1">
    <source>
        <dbReference type="ARBA" id="ARBA00004651"/>
    </source>
</evidence>
<dbReference type="Pfam" id="PF03994">
    <property type="entry name" value="DUF350"/>
    <property type="match status" value="1"/>
</dbReference>
<dbReference type="GO" id="GO:0005886">
    <property type="term" value="C:plasma membrane"/>
    <property type="evidence" value="ECO:0007669"/>
    <property type="project" value="UniProtKB-SubCell"/>
</dbReference>
<sequence>MDQTVIGPDFFGLIGIGIGAILLYALLGLLLLLIGFWAVDVTTPGPLIRMVRGGNPGSVLVTASGLLAMALVIVTAISVSSGTLLEGLLQTLIFGLVGIIAQVAAVRILEWVTGIDVGEVLKAEELLPQAWVIAAAQIAIGTVVAVAII</sequence>
<evidence type="ECO:0000256" key="5">
    <source>
        <dbReference type="ARBA" id="ARBA00022989"/>
    </source>
</evidence>
<evidence type="ECO:0000256" key="7">
    <source>
        <dbReference type="SAM" id="Phobius"/>
    </source>
</evidence>
<gene>
    <name evidence="8" type="ORF">SAMN05443637_1123</name>
</gene>
<evidence type="ECO:0000256" key="2">
    <source>
        <dbReference type="ARBA" id="ARBA00005779"/>
    </source>
</evidence>
<evidence type="ECO:0000256" key="4">
    <source>
        <dbReference type="ARBA" id="ARBA00022692"/>
    </source>
</evidence>
<feature type="transmembrane region" description="Helical" evidence="7">
    <location>
        <begin position="12"/>
        <end position="39"/>
    </location>
</feature>
<accession>A0A1M6VA99</accession>
<evidence type="ECO:0000313" key="8">
    <source>
        <dbReference type="EMBL" id="SHK78284.1"/>
    </source>
</evidence>
<feature type="transmembrane region" description="Helical" evidence="7">
    <location>
        <begin position="59"/>
        <end position="79"/>
    </location>
</feature>
<dbReference type="EMBL" id="FRAP01000012">
    <property type="protein sequence ID" value="SHK78284.1"/>
    <property type="molecule type" value="Genomic_DNA"/>
</dbReference>